<keyword evidence="1" id="KW-1133">Transmembrane helix</keyword>
<dbReference type="Proteomes" id="UP000463224">
    <property type="component" value="Unassembled WGS sequence"/>
</dbReference>
<dbReference type="RefSeq" id="WP_156712416.1">
    <property type="nucleotide sequence ID" value="NZ_WPHG01000002.1"/>
</dbReference>
<dbReference type="AlphaFoldDB" id="A0A844QHC6"/>
<dbReference type="EMBL" id="WPHG01000002">
    <property type="protein sequence ID" value="MVA97458.1"/>
    <property type="molecule type" value="Genomic_DNA"/>
</dbReference>
<organism evidence="2 3">
    <name type="scientific">Nitratireductor arenosus</name>
    <dbReference type="NCBI Taxonomy" id="2682096"/>
    <lineage>
        <taxon>Bacteria</taxon>
        <taxon>Pseudomonadati</taxon>
        <taxon>Pseudomonadota</taxon>
        <taxon>Alphaproteobacteria</taxon>
        <taxon>Hyphomicrobiales</taxon>
        <taxon>Phyllobacteriaceae</taxon>
        <taxon>Nitratireductor</taxon>
    </lineage>
</organism>
<comment type="caution">
    <text evidence="2">The sequence shown here is derived from an EMBL/GenBank/DDBJ whole genome shotgun (WGS) entry which is preliminary data.</text>
</comment>
<evidence type="ECO:0000313" key="3">
    <source>
        <dbReference type="Proteomes" id="UP000463224"/>
    </source>
</evidence>
<keyword evidence="3" id="KW-1185">Reference proteome</keyword>
<accession>A0A844QHC6</accession>
<protein>
    <recommendedName>
        <fullName evidence="4">Transmembrane protein (PGPGW)</fullName>
    </recommendedName>
</protein>
<feature type="transmembrane region" description="Helical" evidence="1">
    <location>
        <begin position="29"/>
        <end position="48"/>
    </location>
</feature>
<keyword evidence="1" id="KW-0472">Membrane</keyword>
<gene>
    <name evidence="2" type="ORF">GN330_09375</name>
</gene>
<name>A0A844QHC6_9HYPH</name>
<evidence type="ECO:0000256" key="1">
    <source>
        <dbReference type="SAM" id="Phobius"/>
    </source>
</evidence>
<evidence type="ECO:0000313" key="2">
    <source>
        <dbReference type="EMBL" id="MVA97458.1"/>
    </source>
</evidence>
<evidence type="ECO:0008006" key="4">
    <source>
        <dbReference type="Google" id="ProtNLM"/>
    </source>
</evidence>
<sequence>MSGHGTDGTTSKPSFRFYGRTVPMPRSRLARIVVGGVLVFLGLFFGFLPVLGYWMVPLGLLVLSYDIAAIRRLRRRLVVWWERRRKTSTPRSN</sequence>
<reference evidence="2 3" key="1">
    <citation type="submission" date="2019-12" db="EMBL/GenBank/DDBJ databases">
        <title>Nitratireductor arenosus sp. nov., Isolated from sea sand, Jeju island, South Korea.</title>
        <authorList>
            <person name="Kim W."/>
        </authorList>
    </citation>
    <scope>NUCLEOTIDE SEQUENCE [LARGE SCALE GENOMIC DNA]</scope>
    <source>
        <strain evidence="2 3">CAU 1489</strain>
    </source>
</reference>
<keyword evidence="1" id="KW-0812">Transmembrane</keyword>
<proteinExistence type="predicted"/>